<reference evidence="3 4" key="1">
    <citation type="journal article" date="2011" name="PLoS Pathog.">
        <title>Endophytic Life Strategies Decoded by Genome and Transcriptome Analyses of the Mutualistic Root Symbiont Piriformospora indica.</title>
        <authorList>
            <person name="Zuccaro A."/>
            <person name="Lahrmann U."/>
            <person name="Guldener U."/>
            <person name="Langen G."/>
            <person name="Pfiffi S."/>
            <person name="Biedenkopf D."/>
            <person name="Wong P."/>
            <person name="Samans B."/>
            <person name="Grimm C."/>
            <person name="Basiewicz M."/>
            <person name="Murat C."/>
            <person name="Martin F."/>
            <person name="Kogel K.H."/>
        </authorList>
    </citation>
    <scope>NUCLEOTIDE SEQUENCE [LARGE SCALE GENOMIC DNA]</scope>
    <source>
        <strain evidence="3 4">DSM 11827</strain>
    </source>
</reference>
<dbReference type="InterPro" id="IPR050700">
    <property type="entry name" value="YIM1/Zinc_Alcohol_DH_Fams"/>
</dbReference>
<dbReference type="EMBL" id="CAFZ01000007">
    <property type="protein sequence ID" value="CCA66907.1"/>
    <property type="molecule type" value="Genomic_DNA"/>
</dbReference>
<accession>G4T6E0</accession>
<dbReference type="HOGENOM" id="CLU_026673_3_3_1"/>
<dbReference type="InterPro" id="IPR013154">
    <property type="entry name" value="ADH-like_N"/>
</dbReference>
<name>G4T6E0_SERID</name>
<dbReference type="Gene3D" id="3.40.50.720">
    <property type="entry name" value="NAD(P)-binding Rossmann-like Domain"/>
    <property type="match status" value="1"/>
</dbReference>
<dbReference type="PANTHER" id="PTHR11695">
    <property type="entry name" value="ALCOHOL DEHYDROGENASE RELATED"/>
    <property type="match status" value="1"/>
</dbReference>
<dbReference type="FunCoup" id="G4T6E0">
    <property type="interactions" value="304"/>
</dbReference>
<dbReference type="AlphaFoldDB" id="G4T6E0"/>
<dbReference type="OMA" id="LVTYQCL"/>
<dbReference type="GO" id="GO:0016491">
    <property type="term" value="F:oxidoreductase activity"/>
    <property type="evidence" value="ECO:0007669"/>
    <property type="project" value="UniProtKB-KW"/>
</dbReference>
<dbReference type="CDD" id="cd08267">
    <property type="entry name" value="MDR1"/>
    <property type="match status" value="1"/>
</dbReference>
<evidence type="ECO:0000259" key="2">
    <source>
        <dbReference type="SMART" id="SM00829"/>
    </source>
</evidence>
<dbReference type="OrthoDB" id="3509362at2759"/>
<dbReference type="InterPro" id="IPR002364">
    <property type="entry name" value="Quin_OxRdtase/zeta-crystal_CS"/>
</dbReference>
<dbReference type="PANTHER" id="PTHR11695:SF294">
    <property type="entry name" value="RETICULON-4-INTERACTING PROTEIN 1, MITOCHONDRIAL"/>
    <property type="match status" value="1"/>
</dbReference>
<dbReference type="InterPro" id="IPR036291">
    <property type="entry name" value="NAD(P)-bd_dom_sf"/>
</dbReference>
<dbReference type="PROSITE" id="PS01162">
    <property type="entry name" value="QOR_ZETA_CRYSTAL"/>
    <property type="match status" value="1"/>
</dbReference>
<dbReference type="InterPro" id="IPR011032">
    <property type="entry name" value="GroES-like_sf"/>
</dbReference>
<dbReference type="InterPro" id="IPR020843">
    <property type="entry name" value="ER"/>
</dbReference>
<protein>
    <recommendedName>
        <fullName evidence="2">Enoyl reductase (ER) domain-containing protein</fullName>
    </recommendedName>
</protein>
<dbReference type="SMART" id="SM00829">
    <property type="entry name" value="PKS_ER"/>
    <property type="match status" value="1"/>
</dbReference>
<organism evidence="3 4">
    <name type="scientific">Serendipita indica (strain DSM 11827)</name>
    <name type="common">Root endophyte fungus</name>
    <name type="synonym">Piriformospora indica</name>
    <dbReference type="NCBI Taxonomy" id="1109443"/>
    <lineage>
        <taxon>Eukaryota</taxon>
        <taxon>Fungi</taxon>
        <taxon>Dikarya</taxon>
        <taxon>Basidiomycota</taxon>
        <taxon>Agaricomycotina</taxon>
        <taxon>Agaricomycetes</taxon>
        <taxon>Sebacinales</taxon>
        <taxon>Serendipitaceae</taxon>
        <taxon>Serendipita</taxon>
    </lineage>
</organism>
<evidence type="ECO:0000313" key="4">
    <source>
        <dbReference type="Proteomes" id="UP000007148"/>
    </source>
</evidence>
<keyword evidence="1" id="KW-0560">Oxidoreductase</keyword>
<comment type="caution">
    <text evidence="3">The sequence shown here is derived from an EMBL/GenBank/DDBJ whole genome shotgun (WGS) entry which is preliminary data.</text>
</comment>
<dbReference type="SUPFAM" id="SSF51735">
    <property type="entry name" value="NAD(P)-binding Rossmann-fold domains"/>
    <property type="match status" value="1"/>
</dbReference>
<evidence type="ECO:0000256" key="1">
    <source>
        <dbReference type="ARBA" id="ARBA00023002"/>
    </source>
</evidence>
<dbReference type="STRING" id="1109443.G4T6E0"/>
<evidence type="ECO:0000313" key="3">
    <source>
        <dbReference type="EMBL" id="CCA66907.1"/>
    </source>
</evidence>
<keyword evidence="4" id="KW-1185">Reference proteome</keyword>
<dbReference type="GO" id="GO:0005739">
    <property type="term" value="C:mitochondrion"/>
    <property type="evidence" value="ECO:0007669"/>
    <property type="project" value="TreeGrafter"/>
</dbReference>
<dbReference type="Gene3D" id="3.90.180.10">
    <property type="entry name" value="Medium-chain alcohol dehydrogenases, catalytic domain"/>
    <property type="match status" value="1"/>
</dbReference>
<dbReference type="SUPFAM" id="SSF50129">
    <property type="entry name" value="GroES-like"/>
    <property type="match status" value="1"/>
</dbReference>
<dbReference type="Pfam" id="PF13602">
    <property type="entry name" value="ADH_zinc_N_2"/>
    <property type="match status" value="1"/>
</dbReference>
<sequence length="380" mass="40896">MTDSPPQRAGSPNPMLQRAFSLPISQRAWREVQKGPPSIALELQEKIPVTHNLAPGELLVKVEAAALNPINYKLMEMLPNTMARRPHTAGNDFTGTVVSSQGVTGFENGDPVCGWVSQSMAQITSQGSLCEYVRVRSDHVVRRPSNLSPIQAAGLCLAGLSAYKLLYVDAKIKGSGQRVLINNASGGVGTFAVQMAKASGCHVTASVSPATRELVLGLGADDVFDYHAEPIADALTREPPERPFDAIIDCYGLDSNLYAKSEHYLKPDGVFASVAPAKGSIFGTASAAAGLFTHAWRPKWMGGTQRKLSMLNLENSKEELRALAAMVESGKVVPVVDSVFKFDDVQMAFERLQSGHAHGKVVVVVNADLYLEQKQTKLVQ</sequence>
<dbReference type="InParanoid" id="G4T6E0"/>
<dbReference type="Proteomes" id="UP000007148">
    <property type="component" value="Unassembled WGS sequence"/>
</dbReference>
<proteinExistence type="predicted"/>
<gene>
    <name evidence="3" type="ORF">PIIN_00746</name>
</gene>
<dbReference type="GO" id="GO:0008270">
    <property type="term" value="F:zinc ion binding"/>
    <property type="evidence" value="ECO:0007669"/>
    <property type="project" value="InterPro"/>
</dbReference>
<dbReference type="eggNOG" id="KOG1198">
    <property type="taxonomic scope" value="Eukaryota"/>
</dbReference>
<dbReference type="Pfam" id="PF08240">
    <property type="entry name" value="ADH_N"/>
    <property type="match status" value="1"/>
</dbReference>
<feature type="domain" description="Enoyl reductase (ER)" evidence="2">
    <location>
        <begin position="38"/>
        <end position="363"/>
    </location>
</feature>